<dbReference type="AlphaFoldDB" id="A0A401NQ44"/>
<evidence type="ECO:0000313" key="4">
    <source>
        <dbReference type="Proteomes" id="UP000288216"/>
    </source>
</evidence>
<comment type="caution">
    <text evidence="3">The sequence shown here is derived from an EMBL/GenBank/DDBJ whole genome shotgun (WGS) entry which is preliminary data.</text>
</comment>
<dbReference type="PANTHER" id="PTHR21096:SF0">
    <property type="entry name" value="PROTEIN FAM136A"/>
    <property type="match status" value="1"/>
</dbReference>
<dbReference type="EMBL" id="BFAA01005293">
    <property type="protein sequence ID" value="GCB63031.1"/>
    <property type="molecule type" value="Genomic_DNA"/>
</dbReference>
<feature type="non-terminal residue" evidence="3">
    <location>
        <position position="1"/>
    </location>
</feature>
<evidence type="ECO:0000256" key="2">
    <source>
        <dbReference type="ARBA" id="ARBA00017657"/>
    </source>
</evidence>
<dbReference type="Proteomes" id="UP000288216">
    <property type="component" value="Unassembled WGS sequence"/>
</dbReference>
<evidence type="ECO:0000256" key="1">
    <source>
        <dbReference type="ARBA" id="ARBA00009952"/>
    </source>
</evidence>
<name>A0A401NQ44_SCYTO</name>
<dbReference type="OMA" id="NRCGMTC"/>
<reference evidence="3 4" key="1">
    <citation type="journal article" date="2018" name="Nat. Ecol. Evol.">
        <title>Shark genomes provide insights into elasmobranch evolution and the origin of vertebrates.</title>
        <authorList>
            <person name="Hara Y"/>
            <person name="Yamaguchi K"/>
            <person name="Onimaru K"/>
            <person name="Kadota M"/>
            <person name="Koyanagi M"/>
            <person name="Keeley SD"/>
            <person name="Tatsumi K"/>
            <person name="Tanaka K"/>
            <person name="Motone F"/>
            <person name="Kageyama Y"/>
            <person name="Nozu R"/>
            <person name="Adachi N"/>
            <person name="Nishimura O"/>
            <person name="Nakagawa R"/>
            <person name="Tanegashima C"/>
            <person name="Kiyatake I"/>
            <person name="Matsumoto R"/>
            <person name="Murakumo K"/>
            <person name="Nishida K"/>
            <person name="Terakita A"/>
            <person name="Kuratani S"/>
            <person name="Sato K"/>
            <person name="Hyodo S Kuraku.S."/>
        </authorList>
    </citation>
    <scope>NUCLEOTIDE SEQUENCE [LARGE SCALE GENOMIC DNA]</scope>
</reference>
<evidence type="ECO:0000313" key="3">
    <source>
        <dbReference type="EMBL" id="GCB63031.1"/>
    </source>
</evidence>
<organism evidence="3 4">
    <name type="scientific">Scyliorhinus torazame</name>
    <name type="common">Cloudy catshark</name>
    <name type="synonym">Catulus torazame</name>
    <dbReference type="NCBI Taxonomy" id="75743"/>
    <lineage>
        <taxon>Eukaryota</taxon>
        <taxon>Metazoa</taxon>
        <taxon>Chordata</taxon>
        <taxon>Craniata</taxon>
        <taxon>Vertebrata</taxon>
        <taxon>Chondrichthyes</taxon>
        <taxon>Elasmobranchii</taxon>
        <taxon>Galeomorphii</taxon>
        <taxon>Galeoidea</taxon>
        <taxon>Carcharhiniformes</taxon>
        <taxon>Scyliorhinidae</taxon>
        <taxon>Scyliorhinus</taxon>
    </lineage>
</organism>
<dbReference type="STRING" id="75743.A0A401NQ44"/>
<keyword evidence="4" id="KW-1185">Reference proteome</keyword>
<dbReference type="Pfam" id="PF05811">
    <property type="entry name" value="DUF842"/>
    <property type="match status" value="1"/>
</dbReference>
<gene>
    <name evidence="3" type="ORF">scyTo_0011554</name>
</gene>
<dbReference type="PANTHER" id="PTHR21096">
    <property type="entry name" value="PROTEIN FAM136A"/>
    <property type="match status" value="1"/>
</dbReference>
<comment type="similarity">
    <text evidence="1">Belongs to the FAM136 family.</text>
</comment>
<dbReference type="GO" id="GO:0005737">
    <property type="term" value="C:cytoplasm"/>
    <property type="evidence" value="ECO:0007669"/>
    <property type="project" value="TreeGrafter"/>
</dbReference>
<dbReference type="OrthoDB" id="9975421at2759"/>
<protein>
    <recommendedName>
        <fullName evidence="2">Protein FAM136A</fullName>
    </recommendedName>
</protein>
<dbReference type="InterPro" id="IPR008560">
    <property type="entry name" value="DUF842_euk"/>
</dbReference>
<accession>A0A401NQ44</accession>
<sequence>GKMFRCSADCCENANASMEQVHQCIERCHAPLAKAQAAVTGELERFQNRLQRCMMDCNDVGRDAFDSGAKEAAVRLKVESCISKCVDDHAILIPSMTRTLKESLASIAK</sequence>
<proteinExistence type="inferred from homology"/>